<proteinExistence type="predicted"/>
<accession>A0A1Y0ISE1</accession>
<dbReference type="EMBL" id="CP021434">
    <property type="protein sequence ID" value="ARU62929.1"/>
    <property type="molecule type" value="Genomic_DNA"/>
</dbReference>
<reference evidence="3" key="1">
    <citation type="submission" date="2017-05" db="EMBL/GenBank/DDBJ databases">
        <authorList>
            <person name="Sung H."/>
        </authorList>
    </citation>
    <scope>NUCLEOTIDE SEQUENCE [LARGE SCALE GENOMIC DNA]</scope>
    <source>
        <strain evidence="3">AR23208</strain>
    </source>
</reference>
<sequence>MRTIEKISCVAVFLVMLLLTAFAGSAQANGDSKEHPNNGLPIIKALTPKEVEKVFNGGFAAKGKISDKQPSKVQHQFNDGSSIEVVAGLRYQEHGVAPEADADPGDGGSGPVRDVTGYATYNAYSWTGAKMWSYSMYQDAKVDGSRVTWYEAVPYTSYWNSPVSYWHIDSEALGVGYGSSGNYSTLSTTSAKFSFGFRDFINPQTWSIKGNIIIYGTGDFIGSFTKL</sequence>
<feature type="signal peptide" evidence="1">
    <location>
        <begin position="1"/>
        <end position="28"/>
    </location>
</feature>
<keyword evidence="1" id="KW-0732">Signal</keyword>
<protein>
    <submittedName>
        <fullName evidence="2">Uncharacterized protein</fullName>
    </submittedName>
</protein>
<dbReference type="RefSeq" id="WP_087458279.1">
    <property type="nucleotide sequence ID" value="NZ_CP021434.1"/>
</dbReference>
<name>A0A1Y0ISE1_9BACL</name>
<evidence type="ECO:0000256" key="1">
    <source>
        <dbReference type="SAM" id="SignalP"/>
    </source>
</evidence>
<dbReference type="AlphaFoldDB" id="A0A1Y0ISE1"/>
<keyword evidence="3" id="KW-1185">Reference proteome</keyword>
<dbReference type="KEGG" id="tum:CBW65_19545"/>
<dbReference type="OrthoDB" id="9922612at2"/>
<feature type="chain" id="PRO_5010988754" evidence="1">
    <location>
        <begin position="29"/>
        <end position="227"/>
    </location>
</feature>
<dbReference type="Proteomes" id="UP000195437">
    <property type="component" value="Chromosome"/>
</dbReference>
<gene>
    <name evidence="2" type="ORF">CBW65_19545</name>
</gene>
<evidence type="ECO:0000313" key="2">
    <source>
        <dbReference type="EMBL" id="ARU62929.1"/>
    </source>
</evidence>
<organism evidence="2 3">
    <name type="scientific">Tumebacillus avium</name>
    <dbReference type="NCBI Taxonomy" id="1903704"/>
    <lineage>
        <taxon>Bacteria</taxon>
        <taxon>Bacillati</taxon>
        <taxon>Bacillota</taxon>
        <taxon>Bacilli</taxon>
        <taxon>Bacillales</taxon>
        <taxon>Alicyclobacillaceae</taxon>
        <taxon>Tumebacillus</taxon>
    </lineage>
</organism>
<evidence type="ECO:0000313" key="3">
    <source>
        <dbReference type="Proteomes" id="UP000195437"/>
    </source>
</evidence>